<dbReference type="Proteomes" id="UP000030764">
    <property type="component" value="Unassembled WGS sequence"/>
</dbReference>
<protein>
    <recommendedName>
        <fullName evidence="3">Reverse transcriptase Ty1/copia-type domain-containing protein</fullName>
    </recommendedName>
</protein>
<gene>
    <name evidence="1" type="ORF">M513_08359</name>
</gene>
<evidence type="ECO:0008006" key="3">
    <source>
        <dbReference type="Google" id="ProtNLM"/>
    </source>
</evidence>
<proteinExistence type="predicted"/>
<dbReference type="PANTHER" id="PTHR11439:SF483">
    <property type="entry name" value="PEPTIDE SYNTHASE GLIP-LIKE, PUTATIVE (AFU_ORTHOLOGUE AFUA_3G12920)-RELATED"/>
    <property type="match status" value="1"/>
</dbReference>
<dbReference type="PANTHER" id="PTHR11439">
    <property type="entry name" value="GAG-POL-RELATED RETROTRANSPOSON"/>
    <property type="match status" value="1"/>
</dbReference>
<sequence>MRYLSTTKDFKLRLSPIGDMELKCYVDADWARDKTDRKSTTGFVFKLGNSVIAWSSRKQSVVALSSAEAEYVAASNACRGLLWLRLLLNDLGILISGPVLVFEDNQACIKMVDSDRLGARTKHIDVCHHHLRYLRAQKIIMLYYCPSSEMLADILTKPLSKDSFLRFTTLLGLERC</sequence>
<organism evidence="1 2">
    <name type="scientific">Trichuris suis</name>
    <name type="common">pig whipworm</name>
    <dbReference type="NCBI Taxonomy" id="68888"/>
    <lineage>
        <taxon>Eukaryota</taxon>
        <taxon>Metazoa</taxon>
        <taxon>Ecdysozoa</taxon>
        <taxon>Nematoda</taxon>
        <taxon>Enoplea</taxon>
        <taxon>Dorylaimia</taxon>
        <taxon>Trichinellida</taxon>
        <taxon>Trichuridae</taxon>
        <taxon>Trichuris</taxon>
    </lineage>
</organism>
<accession>A0A085M0F7</accession>
<name>A0A085M0F7_9BILA</name>
<reference evidence="1 2" key="1">
    <citation type="journal article" date="2014" name="Nat. Genet.">
        <title>Genome and transcriptome of the porcine whipworm Trichuris suis.</title>
        <authorList>
            <person name="Jex A.R."/>
            <person name="Nejsum P."/>
            <person name="Schwarz E.M."/>
            <person name="Hu L."/>
            <person name="Young N.D."/>
            <person name="Hall R.S."/>
            <person name="Korhonen P.K."/>
            <person name="Liao S."/>
            <person name="Thamsborg S."/>
            <person name="Xia J."/>
            <person name="Xu P."/>
            <person name="Wang S."/>
            <person name="Scheerlinck J.P."/>
            <person name="Hofmann A."/>
            <person name="Sternberg P.W."/>
            <person name="Wang J."/>
            <person name="Gasser R.B."/>
        </authorList>
    </citation>
    <scope>NUCLEOTIDE SEQUENCE [LARGE SCALE GENOMIC DNA]</scope>
    <source>
        <strain evidence="1">DCEP-RM93M</strain>
    </source>
</reference>
<dbReference type="AlphaFoldDB" id="A0A085M0F7"/>
<dbReference type="EMBL" id="KL363249">
    <property type="protein sequence ID" value="KFD50703.1"/>
    <property type="molecule type" value="Genomic_DNA"/>
</dbReference>
<evidence type="ECO:0000313" key="2">
    <source>
        <dbReference type="Proteomes" id="UP000030764"/>
    </source>
</evidence>
<dbReference type="CDD" id="cd09272">
    <property type="entry name" value="RNase_HI_RT_Ty1"/>
    <property type="match status" value="1"/>
</dbReference>
<keyword evidence="2" id="KW-1185">Reference proteome</keyword>
<evidence type="ECO:0000313" key="1">
    <source>
        <dbReference type="EMBL" id="KFD50703.1"/>
    </source>
</evidence>